<accession>A0AAD9D719</accession>
<name>A0AAD9D719_9STRA</name>
<proteinExistence type="predicted"/>
<reference evidence="3" key="1">
    <citation type="submission" date="2023-06" db="EMBL/GenBank/DDBJ databases">
        <title>Survivors Of The Sea: Transcriptome response of Skeletonema marinoi to long-term dormancy.</title>
        <authorList>
            <person name="Pinder M.I.M."/>
            <person name="Kourtchenko O."/>
            <person name="Robertson E.K."/>
            <person name="Larsson T."/>
            <person name="Maumus F."/>
            <person name="Osuna-Cruz C.M."/>
            <person name="Vancaester E."/>
            <person name="Stenow R."/>
            <person name="Vandepoele K."/>
            <person name="Ploug H."/>
            <person name="Bruchert V."/>
            <person name="Godhe A."/>
            <person name="Topel M."/>
        </authorList>
    </citation>
    <scope>NUCLEOTIDE SEQUENCE</scope>
    <source>
        <strain evidence="3">R05AC</strain>
    </source>
</reference>
<dbReference type="InterPro" id="IPR000182">
    <property type="entry name" value="GNAT_dom"/>
</dbReference>
<evidence type="ECO:0000256" key="1">
    <source>
        <dbReference type="SAM" id="SignalP"/>
    </source>
</evidence>
<dbReference type="GO" id="GO:0016747">
    <property type="term" value="F:acyltransferase activity, transferring groups other than amino-acyl groups"/>
    <property type="evidence" value="ECO:0007669"/>
    <property type="project" value="InterPro"/>
</dbReference>
<dbReference type="SUPFAM" id="SSF55729">
    <property type="entry name" value="Acyl-CoA N-acyltransferases (Nat)"/>
    <property type="match status" value="1"/>
</dbReference>
<dbReference type="Gene3D" id="3.40.630.30">
    <property type="match status" value="1"/>
</dbReference>
<protein>
    <recommendedName>
        <fullName evidence="2">N-acetyltransferase domain-containing protein</fullName>
    </recommendedName>
</protein>
<sequence>MHHRLFLTTCSAILLTLHDAAGMVIGESLSKVISSKISSRSPGSIVPRRINPNSNGDVKRFRLRRTNQSDLNAICNMLATVSVDSNHFMQRLRAKSSFNEQLSHRLQAIDVGRRKYSNFKQLNDDYSMSDLLSVNGEFKAIIMRAVSNASEPNAWEEYQFDPTTNDSRLHHVMVTMEDPTSGDVVGFCEIGYLEQMQRTSEERMNVSDDSLDIPPMAEIEDAVNFSCGDKPNYAPAILNLVVSPSHRRLGLASRLVNFAQKYTRTQLCQHDSNVKLGLYVHPDNHSAVNLYKRKGFEVIAKSEEGLLYMTV</sequence>
<keyword evidence="4" id="KW-1185">Reference proteome</keyword>
<feature type="signal peptide" evidence="1">
    <location>
        <begin position="1"/>
        <end position="22"/>
    </location>
</feature>
<comment type="caution">
    <text evidence="3">The sequence shown here is derived from an EMBL/GenBank/DDBJ whole genome shotgun (WGS) entry which is preliminary data.</text>
</comment>
<feature type="domain" description="N-acetyltransferase" evidence="2">
    <location>
        <begin position="174"/>
        <end position="311"/>
    </location>
</feature>
<dbReference type="AlphaFoldDB" id="A0AAD9D719"/>
<feature type="chain" id="PRO_5042230387" description="N-acetyltransferase domain-containing protein" evidence="1">
    <location>
        <begin position="23"/>
        <end position="311"/>
    </location>
</feature>
<keyword evidence="1" id="KW-0732">Signal</keyword>
<dbReference type="Proteomes" id="UP001224775">
    <property type="component" value="Unassembled WGS sequence"/>
</dbReference>
<evidence type="ECO:0000313" key="3">
    <source>
        <dbReference type="EMBL" id="KAK1736332.1"/>
    </source>
</evidence>
<dbReference type="InterPro" id="IPR016181">
    <property type="entry name" value="Acyl_CoA_acyltransferase"/>
</dbReference>
<evidence type="ECO:0000259" key="2">
    <source>
        <dbReference type="PROSITE" id="PS51186"/>
    </source>
</evidence>
<dbReference type="EMBL" id="JATAAI010000029">
    <property type="protein sequence ID" value="KAK1736332.1"/>
    <property type="molecule type" value="Genomic_DNA"/>
</dbReference>
<organism evidence="3 4">
    <name type="scientific">Skeletonema marinoi</name>
    <dbReference type="NCBI Taxonomy" id="267567"/>
    <lineage>
        <taxon>Eukaryota</taxon>
        <taxon>Sar</taxon>
        <taxon>Stramenopiles</taxon>
        <taxon>Ochrophyta</taxon>
        <taxon>Bacillariophyta</taxon>
        <taxon>Coscinodiscophyceae</taxon>
        <taxon>Thalassiosirophycidae</taxon>
        <taxon>Thalassiosirales</taxon>
        <taxon>Skeletonemataceae</taxon>
        <taxon>Skeletonema</taxon>
        <taxon>Skeletonema marinoi-dohrnii complex</taxon>
    </lineage>
</organism>
<dbReference type="CDD" id="cd04301">
    <property type="entry name" value="NAT_SF"/>
    <property type="match status" value="1"/>
</dbReference>
<dbReference type="PROSITE" id="PS51186">
    <property type="entry name" value="GNAT"/>
    <property type="match status" value="1"/>
</dbReference>
<gene>
    <name evidence="3" type="ORF">QTG54_012932</name>
</gene>
<dbReference type="Pfam" id="PF00583">
    <property type="entry name" value="Acetyltransf_1"/>
    <property type="match status" value="1"/>
</dbReference>
<evidence type="ECO:0000313" key="4">
    <source>
        <dbReference type="Proteomes" id="UP001224775"/>
    </source>
</evidence>